<dbReference type="SUPFAM" id="SSF56112">
    <property type="entry name" value="Protein kinase-like (PK-like)"/>
    <property type="match status" value="1"/>
</dbReference>
<sequence>MRVSDGLRMSLVILRLFCWVEKHLRPECVPSDARDFLETCFARNPEGRGSALVLLLHRFFCEEDMYSLRRLFASLDGERWSEDKFGDLASVLLSGEVPETRDKRDFKRKEQSKRVCSKYKVDQEDTSGYHYQDGSHCKKKHEHLYGAEIDRLCRANRPGSSISSPLCLKSLKPQVTLLNTSSRRMAVCDSYMTSLALPNPFHCQQKIV</sequence>
<evidence type="ECO:0000313" key="2">
    <source>
        <dbReference type="Proteomes" id="UP000712281"/>
    </source>
</evidence>
<proteinExistence type="predicted"/>
<comment type="caution">
    <text evidence="1">The sequence shown here is derived from an EMBL/GenBank/DDBJ whole genome shotgun (WGS) entry which is preliminary data.</text>
</comment>
<organism evidence="1 2">
    <name type="scientific">Brassica cretica</name>
    <name type="common">Mustard</name>
    <dbReference type="NCBI Taxonomy" id="69181"/>
    <lineage>
        <taxon>Eukaryota</taxon>
        <taxon>Viridiplantae</taxon>
        <taxon>Streptophyta</taxon>
        <taxon>Embryophyta</taxon>
        <taxon>Tracheophyta</taxon>
        <taxon>Spermatophyta</taxon>
        <taxon>Magnoliopsida</taxon>
        <taxon>eudicotyledons</taxon>
        <taxon>Gunneridae</taxon>
        <taxon>Pentapetalae</taxon>
        <taxon>rosids</taxon>
        <taxon>malvids</taxon>
        <taxon>Brassicales</taxon>
        <taxon>Brassicaceae</taxon>
        <taxon>Brassiceae</taxon>
        <taxon>Brassica</taxon>
    </lineage>
</organism>
<protein>
    <recommendedName>
        <fullName evidence="3">Protein kinase domain-containing protein</fullName>
    </recommendedName>
</protein>
<dbReference type="InterPro" id="IPR011009">
    <property type="entry name" value="Kinase-like_dom_sf"/>
</dbReference>
<reference evidence="1" key="1">
    <citation type="submission" date="2019-12" db="EMBL/GenBank/DDBJ databases">
        <title>Genome sequencing and annotation of Brassica cretica.</title>
        <authorList>
            <person name="Studholme D.J."/>
            <person name="Sarris P.F."/>
        </authorList>
    </citation>
    <scope>NUCLEOTIDE SEQUENCE</scope>
    <source>
        <strain evidence="1">PFS-001/15</strain>
        <tissue evidence="1">Leaf</tissue>
    </source>
</reference>
<dbReference type="AlphaFoldDB" id="A0A8S9IF10"/>
<gene>
    <name evidence="1" type="ORF">F2Q68_00024287</name>
</gene>
<dbReference type="Proteomes" id="UP000712281">
    <property type="component" value="Unassembled WGS sequence"/>
</dbReference>
<name>A0A8S9IF10_BRACR</name>
<accession>A0A8S9IF10</accession>
<dbReference type="EMBL" id="QGKW02001911">
    <property type="protein sequence ID" value="KAF2567896.1"/>
    <property type="molecule type" value="Genomic_DNA"/>
</dbReference>
<evidence type="ECO:0008006" key="3">
    <source>
        <dbReference type="Google" id="ProtNLM"/>
    </source>
</evidence>
<evidence type="ECO:0000313" key="1">
    <source>
        <dbReference type="EMBL" id="KAF2567896.1"/>
    </source>
</evidence>